<reference evidence="2" key="1">
    <citation type="journal article" date="2022" name="Int. J. Mol. Sci.">
        <title>Draft Genome of Tanacetum Coccineum: Genomic Comparison of Closely Related Tanacetum-Family Plants.</title>
        <authorList>
            <person name="Yamashiro T."/>
            <person name="Shiraishi A."/>
            <person name="Nakayama K."/>
            <person name="Satake H."/>
        </authorList>
    </citation>
    <scope>NUCLEOTIDE SEQUENCE</scope>
</reference>
<accession>A0ABQ4ZTC5</accession>
<dbReference type="EMBL" id="BQNB010011556">
    <property type="protein sequence ID" value="GJS92088.1"/>
    <property type="molecule type" value="Genomic_DNA"/>
</dbReference>
<evidence type="ECO:0000313" key="2">
    <source>
        <dbReference type="EMBL" id="GJS92088.1"/>
    </source>
</evidence>
<dbReference type="Proteomes" id="UP001151760">
    <property type="component" value="Unassembled WGS sequence"/>
</dbReference>
<dbReference type="PANTHER" id="PTHR46235">
    <property type="entry name" value="PHD FINGER-CONTAINING PROTEIN DDB_G0268158"/>
    <property type="match status" value="1"/>
</dbReference>
<feature type="compositionally biased region" description="Low complexity" evidence="1">
    <location>
        <begin position="11"/>
        <end position="30"/>
    </location>
</feature>
<feature type="region of interest" description="Disordered" evidence="1">
    <location>
        <begin position="1"/>
        <end position="30"/>
    </location>
</feature>
<reference evidence="2" key="2">
    <citation type="submission" date="2022-01" db="EMBL/GenBank/DDBJ databases">
        <authorList>
            <person name="Yamashiro T."/>
            <person name="Shiraishi A."/>
            <person name="Satake H."/>
            <person name="Nakayama K."/>
        </authorList>
    </citation>
    <scope>NUCLEOTIDE SEQUENCE</scope>
</reference>
<evidence type="ECO:0000256" key="1">
    <source>
        <dbReference type="SAM" id="MobiDB-lite"/>
    </source>
</evidence>
<evidence type="ECO:0000313" key="3">
    <source>
        <dbReference type="Proteomes" id="UP001151760"/>
    </source>
</evidence>
<sequence length="211" mass="23474">MEVAQNPLSAETETTPPSDTTTGLDSPTGGMPDMSLLLYDAMSQMMQTLLSSPKLMKQIIDQNPQTTHSIPQVKQICRIPDYYVVLGNFPSRGCKFYAYYGGTLHINPLMRSTLTMERRSIMFDDEGDDDSITRAWDGLLSKSRALMYCMKHKIIKGLGTPAKTLKVRNILRSKTDQPSAGNDTDSIANMLSYFAEVEVHIGGRIQQNSRG</sequence>
<organism evidence="2 3">
    <name type="scientific">Tanacetum coccineum</name>
    <dbReference type="NCBI Taxonomy" id="301880"/>
    <lineage>
        <taxon>Eukaryota</taxon>
        <taxon>Viridiplantae</taxon>
        <taxon>Streptophyta</taxon>
        <taxon>Embryophyta</taxon>
        <taxon>Tracheophyta</taxon>
        <taxon>Spermatophyta</taxon>
        <taxon>Magnoliopsida</taxon>
        <taxon>eudicotyledons</taxon>
        <taxon>Gunneridae</taxon>
        <taxon>Pentapetalae</taxon>
        <taxon>asterids</taxon>
        <taxon>campanulids</taxon>
        <taxon>Asterales</taxon>
        <taxon>Asteraceae</taxon>
        <taxon>Asteroideae</taxon>
        <taxon>Anthemideae</taxon>
        <taxon>Anthemidinae</taxon>
        <taxon>Tanacetum</taxon>
    </lineage>
</organism>
<name>A0ABQ4ZTC5_9ASTR</name>
<proteinExistence type="predicted"/>
<keyword evidence="3" id="KW-1185">Reference proteome</keyword>
<comment type="caution">
    <text evidence="2">The sequence shown here is derived from an EMBL/GenBank/DDBJ whole genome shotgun (WGS) entry which is preliminary data.</text>
</comment>
<dbReference type="PANTHER" id="PTHR46235:SF3">
    <property type="entry name" value="PHD FINGER-CONTAINING PROTEIN DDB_G0268158"/>
    <property type="match status" value="1"/>
</dbReference>
<protein>
    <submittedName>
        <fullName evidence="2">Uncharacterized protein</fullName>
    </submittedName>
</protein>
<gene>
    <name evidence="2" type="ORF">Tco_0774724</name>
</gene>